<name>A0A420FD66_9SPHI</name>
<comment type="caution">
    <text evidence="1">The sequence shown here is derived from an EMBL/GenBank/DDBJ whole genome shotgun (WGS) entry which is preliminary data.</text>
</comment>
<reference evidence="2" key="3">
    <citation type="submission" date="2019-07" db="EMBL/GenBank/DDBJ databases">
        <authorList>
            <person name="Whitman W."/>
            <person name="Huntemann M."/>
            <person name="Clum A."/>
            <person name="Pillay M."/>
            <person name="Palaniappan K."/>
            <person name="Varghese N."/>
            <person name="Mikhailova N."/>
            <person name="Stamatis D."/>
            <person name="Reddy T."/>
            <person name="Daum C."/>
            <person name="Shapiro N."/>
            <person name="Ivanova N."/>
            <person name="Kyrpides N."/>
            <person name="Woyke T."/>
        </authorList>
    </citation>
    <scope>NUCLEOTIDE SEQUENCE</scope>
    <source>
        <strain evidence="2">CGMCC 1.6855</strain>
    </source>
</reference>
<dbReference type="InterPro" id="IPR036567">
    <property type="entry name" value="RHF-like"/>
</dbReference>
<reference evidence="1 3" key="2">
    <citation type="submission" date="2016-07" db="EMBL/GenBank/DDBJ databases">
        <title>Genome analysis of Sphingobacterium siyangense T12B17.</title>
        <authorList>
            <person name="Xu D."/>
            <person name="Su Y."/>
            <person name="Zheng S."/>
        </authorList>
    </citation>
    <scope>NUCLEOTIDE SEQUENCE [LARGE SCALE GENOMIC DNA]</scope>
    <source>
        <strain evidence="1 3">T12B17</strain>
    </source>
</reference>
<reference evidence="2 4" key="1">
    <citation type="journal article" date="2015" name="Stand. Genomic Sci.">
        <title>Genomic Encyclopedia of Bacterial and Archaeal Type Strains, Phase III: the genomes of soil and plant-associated and newly described type strains.</title>
        <authorList>
            <person name="Whitman W.B."/>
            <person name="Woyke T."/>
            <person name="Klenk H.P."/>
            <person name="Zhou Y."/>
            <person name="Lilburn T.G."/>
            <person name="Beck B.J."/>
            <person name="De Vos P."/>
            <person name="Vandamme P."/>
            <person name="Eisen J.A."/>
            <person name="Garrity G."/>
            <person name="Hugenholtz P."/>
            <person name="Kyrpides N.C."/>
        </authorList>
    </citation>
    <scope>NUCLEOTIDE SEQUENCE [LARGE SCALE GENOMIC DNA]</scope>
    <source>
        <strain evidence="2 4">CGMCC 1.6855</strain>
    </source>
</reference>
<evidence type="ECO:0000313" key="4">
    <source>
        <dbReference type="Proteomes" id="UP000315908"/>
    </source>
</evidence>
<dbReference type="OrthoDB" id="9808702at2"/>
<proteinExistence type="predicted"/>
<dbReference type="Gene3D" id="3.30.160.100">
    <property type="entry name" value="Ribosome hibernation promotion factor-like"/>
    <property type="match status" value="1"/>
</dbReference>
<dbReference type="EMBL" id="VLKR01000027">
    <property type="protein sequence ID" value="TWI16646.1"/>
    <property type="molecule type" value="Genomic_DNA"/>
</dbReference>
<dbReference type="Pfam" id="PF02482">
    <property type="entry name" value="Ribosomal_S30AE"/>
    <property type="match status" value="1"/>
</dbReference>
<sequence>MNITVQSIRFTADQKLIEFIKKKTGKLEQFLDSIIGGECYLRLENVDDEANKISEIKLNIPGSQLFAKGQAKSFEEATDIAVESLRRQINKHKTKTKNTVINGRNEVLAVEEEEEEEEYD</sequence>
<organism evidence="1 3">
    <name type="scientific">Sphingobacterium siyangense</name>
    <dbReference type="NCBI Taxonomy" id="459529"/>
    <lineage>
        <taxon>Bacteria</taxon>
        <taxon>Pseudomonadati</taxon>
        <taxon>Bacteroidota</taxon>
        <taxon>Sphingobacteriia</taxon>
        <taxon>Sphingobacteriales</taxon>
        <taxon>Sphingobacteriaceae</taxon>
        <taxon>Sphingobacterium</taxon>
    </lineage>
</organism>
<dbReference type="Proteomes" id="UP000315908">
    <property type="component" value="Unassembled WGS sequence"/>
</dbReference>
<protein>
    <submittedName>
        <fullName evidence="2">Putative sigma-54 modulation protein</fullName>
    </submittedName>
    <submittedName>
        <fullName evidence="1">Ribosomal subunit interface protein</fullName>
    </submittedName>
</protein>
<accession>A0A420FD66</accession>
<dbReference type="CDD" id="cd00552">
    <property type="entry name" value="RaiA"/>
    <property type="match status" value="1"/>
</dbReference>
<dbReference type="SUPFAM" id="SSF69754">
    <property type="entry name" value="Ribosome binding protein Y (YfiA homologue)"/>
    <property type="match status" value="1"/>
</dbReference>
<dbReference type="RefSeq" id="WP_088162635.1">
    <property type="nucleotide sequence ID" value="NZ_CP070350.1"/>
</dbReference>
<dbReference type="NCBIfam" id="TIGR00741">
    <property type="entry name" value="yfiA"/>
    <property type="match status" value="1"/>
</dbReference>
<evidence type="ECO:0000313" key="2">
    <source>
        <dbReference type="EMBL" id="TWI16646.1"/>
    </source>
</evidence>
<dbReference type="Proteomes" id="UP000286402">
    <property type="component" value="Unassembled WGS sequence"/>
</dbReference>
<keyword evidence="3" id="KW-1185">Reference proteome</keyword>
<dbReference type="InterPro" id="IPR003489">
    <property type="entry name" value="RHF/RaiA"/>
</dbReference>
<dbReference type="AlphaFoldDB" id="A0A420FD66"/>
<evidence type="ECO:0000313" key="3">
    <source>
        <dbReference type="Proteomes" id="UP000286402"/>
    </source>
</evidence>
<gene>
    <name evidence="1" type="ORF">BCY89_17650</name>
    <name evidence="2" type="ORF">IQ31_04182</name>
</gene>
<evidence type="ECO:0000313" key="1">
    <source>
        <dbReference type="EMBL" id="RKF30771.1"/>
    </source>
</evidence>
<dbReference type="EMBL" id="MCAQ01000029">
    <property type="protein sequence ID" value="RKF30771.1"/>
    <property type="molecule type" value="Genomic_DNA"/>
</dbReference>